<dbReference type="Proteomes" id="UP001519332">
    <property type="component" value="Unassembled WGS sequence"/>
</dbReference>
<evidence type="ECO:0000313" key="2">
    <source>
        <dbReference type="EMBL" id="MBP2325186.1"/>
    </source>
</evidence>
<organism evidence="2 3">
    <name type="scientific">Kibdelosporangium banguiense</name>
    <dbReference type="NCBI Taxonomy" id="1365924"/>
    <lineage>
        <taxon>Bacteria</taxon>
        <taxon>Bacillati</taxon>
        <taxon>Actinomycetota</taxon>
        <taxon>Actinomycetes</taxon>
        <taxon>Pseudonocardiales</taxon>
        <taxon>Pseudonocardiaceae</taxon>
        <taxon>Kibdelosporangium</taxon>
    </lineage>
</organism>
<protein>
    <recommendedName>
        <fullName evidence="1">DUF2007 domain-containing protein</fullName>
    </recommendedName>
</protein>
<dbReference type="InterPro" id="IPR018551">
    <property type="entry name" value="DUF2007"/>
</dbReference>
<dbReference type="SUPFAM" id="SSF54913">
    <property type="entry name" value="GlnB-like"/>
    <property type="match status" value="1"/>
</dbReference>
<dbReference type="EMBL" id="JAGINW010000001">
    <property type="protein sequence ID" value="MBP2325186.1"/>
    <property type="molecule type" value="Genomic_DNA"/>
</dbReference>
<dbReference type="Gene3D" id="3.30.70.790">
    <property type="entry name" value="UreE, C-terminal domain"/>
    <property type="match status" value="1"/>
</dbReference>
<reference evidence="2 3" key="1">
    <citation type="submission" date="2021-03" db="EMBL/GenBank/DDBJ databases">
        <title>Sequencing the genomes of 1000 actinobacteria strains.</title>
        <authorList>
            <person name="Klenk H.-P."/>
        </authorList>
    </citation>
    <scope>NUCLEOTIDE SEQUENCE [LARGE SCALE GENOMIC DNA]</scope>
    <source>
        <strain evidence="2 3">DSM 46670</strain>
    </source>
</reference>
<dbReference type="InterPro" id="IPR011322">
    <property type="entry name" value="N-reg_PII-like_a/b"/>
</dbReference>
<keyword evidence="3" id="KW-1185">Reference proteome</keyword>
<proteinExistence type="predicted"/>
<dbReference type="RefSeq" id="WP_209642418.1">
    <property type="nucleotide sequence ID" value="NZ_JAGINW010000001.1"/>
</dbReference>
<evidence type="ECO:0000259" key="1">
    <source>
        <dbReference type="Pfam" id="PF09413"/>
    </source>
</evidence>
<sequence length="71" mass="7661">MIELLRSNDPVLVSFIRSVLTDAKVGHSVADSQMSVIDGSIGAVQTRVMVAEEEFDKATQLLTEAGVDLKQ</sequence>
<evidence type="ECO:0000313" key="3">
    <source>
        <dbReference type="Proteomes" id="UP001519332"/>
    </source>
</evidence>
<dbReference type="Pfam" id="PF09413">
    <property type="entry name" value="DUF2007"/>
    <property type="match status" value="1"/>
</dbReference>
<comment type="caution">
    <text evidence="2">The sequence shown here is derived from an EMBL/GenBank/DDBJ whole genome shotgun (WGS) entry which is preliminary data.</text>
</comment>
<accession>A0ABS4TL92</accession>
<feature type="domain" description="DUF2007" evidence="1">
    <location>
        <begin position="1"/>
        <end position="66"/>
    </location>
</feature>
<gene>
    <name evidence="2" type="ORF">JOF56_005571</name>
</gene>
<name>A0ABS4TL92_9PSEU</name>